<dbReference type="NCBIfam" id="TIGR00106">
    <property type="entry name" value="MTH1187 family thiamine-binding protein"/>
    <property type="match status" value="1"/>
</dbReference>
<feature type="domain" description="Thiamine-binding protein" evidence="2">
    <location>
        <begin position="3"/>
        <end position="80"/>
    </location>
</feature>
<dbReference type="SUPFAM" id="SSF89957">
    <property type="entry name" value="MTH1187/YkoF-like"/>
    <property type="match status" value="1"/>
</dbReference>
<reference evidence="3 4" key="1">
    <citation type="submission" date="2016-07" db="EMBL/GenBank/DDBJ databases">
        <title>Draft genome of Scalindua rubra, obtained from a brine-seawater interface in the Red Sea, sheds light on salt adaptation in anammox bacteria.</title>
        <authorList>
            <person name="Speth D.R."/>
            <person name="Lagkouvardos I."/>
            <person name="Wang Y."/>
            <person name="Qian P.-Y."/>
            <person name="Dutilh B.E."/>
            <person name="Jetten M.S."/>
        </authorList>
    </citation>
    <scope>NUCLEOTIDE SEQUENCE [LARGE SCALE GENOMIC DNA]</scope>
    <source>
        <strain evidence="3">BSI-1</strain>
    </source>
</reference>
<dbReference type="GO" id="GO:0005829">
    <property type="term" value="C:cytosol"/>
    <property type="evidence" value="ECO:0007669"/>
    <property type="project" value="TreeGrafter"/>
</dbReference>
<name>A0A1E3XFV1_9BACT</name>
<proteinExistence type="inferred from homology"/>
<dbReference type="Gene3D" id="3.30.70.930">
    <property type="match status" value="1"/>
</dbReference>
<sequence length="110" mass="12349">MIVNFSIVPIGKGSSLSTQVAEVLKIVNESGINYKLHAMGTILEGDWDKILRLIKKCHKKILKSSDRVLTTIIIDDRTCPTTSFRREGKKNRIVGKVQSVERKLGKKLKS</sequence>
<dbReference type="InterPro" id="IPR051614">
    <property type="entry name" value="UPF0045_domain"/>
</dbReference>
<organism evidence="3 4">
    <name type="scientific">Candidatus Scalindua rubra</name>
    <dbReference type="NCBI Taxonomy" id="1872076"/>
    <lineage>
        <taxon>Bacteria</taxon>
        <taxon>Pseudomonadati</taxon>
        <taxon>Planctomycetota</taxon>
        <taxon>Candidatus Brocadiia</taxon>
        <taxon>Candidatus Brocadiales</taxon>
        <taxon>Candidatus Scalinduaceae</taxon>
        <taxon>Candidatus Scalindua</taxon>
    </lineage>
</organism>
<dbReference type="Proteomes" id="UP000094056">
    <property type="component" value="Unassembled WGS sequence"/>
</dbReference>
<dbReference type="AlphaFoldDB" id="A0A1E3XFV1"/>
<evidence type="ECO:0000259" key="2">
    <source>
        <dbReference type="Pfam" id="PF01910"/>
    </source>
</evidence>
<dbReference type="PANTHER" id="PTHR33777">
    <property type="entry name" value="UPF0045 PROTEIN ECM15"/>
    <property type="match status" value="1"/>
</dbReference>
<dbReference type="InterPro" id="IPR029756">
    <property type="entry name" value="MTH1187/YkoF-like"/>
</dbReference>
<evidence type="ECO:0000256" key="1">
    <source>
        <dbReference type="ARBA" id="ARBA00010272"/>
    </source>
</evidence>
<dbReference type="Pfam" id="PF01910">
    <property type="entry name" value="Thiamine_BP"/>
    <property type="match status" value="1"/>
</dbReference>
<dbReference type="EMBL" id="MAYW01000005">
    <property type="protein sequence ID" value="ODS34513.1"/>
    <property type="molecule type" value="Genomic_DNA"/>
</dbReference>
<accession>A0A1E3XFV1</accession>
<gene>
    <name evidence="3" type="ORF">SCARUB_00390</name>
</gene>
<evidence type="ECO:0000313" key="3">
    <source>
        <dbReference type="EMBL" id="ODS34513.1"/>
    </source>
</evidence>
<dbReference type="PANTHER" id="PTHR33777:SF1">
    <property type="entry name" value="UPF0045 PROTEIN ECM15"/>
    <property type="match status" value="1"/>
</dbReference>
<comment type="similarity">
    <text evidence="1">Belongs to the UPF0045 family.</text>
</comment>
<comment type="caution">
    <text evidence="3">The sequence shown here is derived from an EMBL/GenBank/DDBJ whole genome shotgun (WGS) entry which is preliminary data.</text>
</comment>
<evidence type="ECO:0000313" key="4">
    <source>
        <dbReference type="Proteomes" id="UP000094056"/>
    </source>
</evidence>
<dbReference type="InterPro" id="IPR002767">
    <property type="entry name" value="Thiamine_BP"/>
</dbReference>
<protein>
    <recommendedName>
        <fullName evidence="2">Thiamine-binding protein domain-containing protein</fullName>
    </recommendedName>
</protein>